<evidence type="ECO:0000256" key="7">
    <source>
        <dbReference type="PIRSR" id="PIRSR000862-1"/>
    </source>
</evidence>
<accession>D8S4M0</accession>
<evidence type="ECO:0000256" key="8">
    <source>
        <dbReference type="SAM" id="SignalP"/>
    </source>
</evidence>
<feature type="chain" id="PRO_5003122405" description="Partial AB-hydrolase lipase domain-containing protein" evidence="8">
    <location>
        <begin position="22"/>
        <end position="380"/>
    </location>
</feature>
<keyword evidence="6" id="KW-0325">Glycoprotein</keyword>
<dbReference type="KEGG" id="smo:SELMODRAFT_152478"/>
<dbReference type="InterPro" id="IPR006693">
    <property type="entry name" value="AB_hydrolase_lipase"/>
</dbReference>
<dbReference type="InterPro" id="IPR029058">
    <property type="entry name" value="AB_hydrolase_fold"/>
</dbReference>
<evidence type="ECO:0000256" key="1">
    <source>
        <dbReference type="ARBA" id="ARBA00010701"/>
    </source>
</evidence>
<dbReference type="GO" id="GO:0006629">
    <property type="term" value="P:lipid metabolic process"/>
    <property type="evidence" value="ECO:0000318"/>
    <property type="project" value="GO_Central"/>
</dbReference>
<feature type="active site" description="Charge relay system" evidence="7">
    <location>
        <position position="358"/>
    </location>
</feature>
<dbReference type="SUPFAM" id="SSF53474">
    <property type="entry name" value="alpha/beta-Hydrolases"/>
    <property type="match status" value="1"/>
</dbReference>
<dbReference type="GO" id="GO:0016042">
    <property type="term" value="P:lipid catabolic process"/>
    <property type="evidence" value="ECO:0007669"/>
    <property type="project" value="UniProtKB-KW"/>
</dbReference>
<reference evidence="10 11" key="1">
    <citation type="journal article" date="2011" name="Science">
        <title>The Selaginella genome identifies genetic changes associated with the evolution of vascular plants.</title>
        <authorList>
            <person name="Banks J.A."/>
            <person name="Nishiyama T."/>
            <person name="Hasebe M."/>
            <person name="Bowman J.L."/>
            <person name="Gribskov M."/>
            <person name="dePamphilis C."/>
            <person name="Albert V.A."/>
            <person name="Aono N."/>
            <person name="Aoyama T."/>
            <person name="Ambrose B.A."/>
            <person name="Ashton N.W."/>
            <person name="Axtell M.J."/>
            <person name="Barker E."/>
            <person name="Barker M.S."/>
            <person name="Bennetzen J.L."/>
            <person name="Bonawitz N.D."/>
            <person name="Chapple C."/>
            <person name="Cheng C."/>
            <person name="Correa L.G."/>
            <person name="Dacre M."/>
            <person name="DeBarry J."/>
            <person name="Dreyer I."/>
            <person name="Elias M."/>
            <person name="Engstrom E.M."/>
            <person name="Estelle M."/>
            <person name="Feng L."/>
            <person name="Finet C."/>
            <person name="Floyd S.K."/>
            <person name="Frommer W.B."/>
            <person name="Fujita T."/>
            <person name="Gramzow L."/>
            <person name="Gutensohn M."/>
            <person name="Harholt J."/>
            <person name="Hattori M."/>
            <person name="Heyl A."/>
            <person name="Hirai T."/>
            <person name="Hiwatashi Y."/>
            <person name="Ishikawa M."/>
            <person name="Iwata M."/>
            <person name="Karol K.G."/>
            <person name="Koehler B."/>
            <person name="Kolukisaoglu U."/>
            <person name="Kubo M."/>
            <person name="Kurata T."/>
            <person name="Lalonde S."/>
            <person name="Li K."/>
            <person name="Li Y."/>
            <person name="Litt A."/>
            <person name="Lyons E."/>
            <person name="Manning G."/>
            <person name="Maruyama T."/>
            <person name="Michael T.P."/>
            <person name="Mikami K."/>
            <person name="Miyazaki S."/>
            <person name="Morinaga S."/>
            <person name="Murata T."/>
            <person name="Mueller-Roeber B."/>
            <person name="Nelson D.R."/>
            <person name="Obara M."/>
            <person name="Oguri Y."/>
            <person name="Olmstead R.G."/>
            <person name="Onodera N."/>
            <person name="Petersen B.L."/>
            <person name="Pils B."/>
            <person name="Prigge M."/>
            <person name="Rensing S.A."/>
            <person name="Riano-Pachon D.M."/>
            <person name="Roberts A.W."/>
            <person name="Sato Y."/>
            <person name="Scheller H.V."/>
            <person name="Schulz B."/>
            <person name="Schulz C."/>
            <person name="Shakirov E.V."/>
            <person name="Shibagaki N."/>
            <person name="Shinohara N."/>
            <person name="Shippen D.E."/>
            <person name="Soerensen I."/>
            <person name="Sotooka R."/>
            <person name="Sugimoto N."/>
            <person name="Sugita M."/>
            <person name="Sumikawa N."/>
            <person name="Tanurdzic M."/>
            <person name="Theissen G."/>
            <person name="Ulvskov P."/>
            <person name="Wakazuki S."/>
            <person name="Weng J.K."/>
            <person name="Willats W.W."/>
            <person name="Wipf D."/>
            <person name="Wolf P.G."/>
            <person name="Yang L."/>
            <person name="Zimmer A.D."/>
            <person name="Zhu Q."/>
            <person name="Mitros T."/>
            <person name="Hellsten U."/>
            <person name="Loque D."/>
            <person name="Otillar R."/>
            <person name="Salamov A."/>
            <person name="Schmutz J."/>
            <person name="Shapiro H."/>
            <person name="Lindquist E."/>
            <person name="Lucas S."/>
            <person name="Rokhsar D."/>
            <person name="Grigoriev I.V."/>
        </authorList>
    </citation>
    <scope>NUCLEOTIDE SEQUENCE [LARGE SCALE GENOMIC DNA]</scope>
</reference>
<keyword evidence="2 8" id="KW-0732">Signal</keyword>
<dbReference type="PIRSF" id="PIRSF000862">
    <property type="entry name" value="Steryl_ester_lip"/>
    <property type="match status" value="1"/>
</dbReference>
<dbReference type="InterPro" id="IPR025483">
    <property type="entry name" value="Lipase_euk"/>
</dbReference>
<dbReference type="eggNOG" id="KOG2624">
    <property type="taxonomic scope" value="Eukaryota"/>
</dbReference>
<dbReference type="GO" id="GO:0016298">
    <property type="term" value="F:lipase activity"/>
    <property type="evidence" value="ECO:0000318"/>
    <property type="project" value="GO_Central"/>
</dbReference>
<evidence type="ECO:0000256" key="3">
    <source>
        <dbReference type="ARBA" id="ARBA00022801"/>
    </source>
</evidence>
<evidence type="ECO:0000313" key="10">
    <source>
        <dbReference type="EMBL" id="EFJ20962.1"/>
    </source>
</evidence>
<evidence type="ECO:0000256" key="2">
    <source>
        <dbReference type="ARBA" id="ARBA00022729"/>
    </source>
</evidence>
<dbReference type="Proteomes" id="UP000001514">
    <property type="component" value="Unassembled WGS sequence"/>
</dbReference>
<keyword evidence="5" id="KW-0443">Lipid metabolism</keyword>
<dbReference type="FunFam" id="3.40.50.1820:FF:000057">
    <property type="entry name" value="Lipase"/>
    <property type="match status" value="1"/>
</dbReference>
<organism evidence="11">
    <name type="scientific">Selaginella moellendorffii</name>
    <name type="common">Spikemoss</name>
    <dbReference type="NCBI Taxonomy" id="88036"/>
    <lineage>
        <taxon>Eukaryota</taxon>
        <taxon>Viridiplantae</taxon>
        <taxon>Streptophyta</taxon>
        <taxon>Embryophyta</taxon>
        <taxon>Tracheophyta</taxon>
        <taxon>Lycopodiopsida</taxon>
        <taxon>Selaginellales</taxon>
        <taxon>Selaginellaceae</taxon>
        <taxon>Selaginella</taxon>
    </lineage>
</organism>
<feature type="domain" description="Partial AB-hydrolase lipase" evidence="9">
    <location>
        <begin position="40"/>
        <end position="88"/>
    </location>
</feature>
<dbReference type="OMA" id="SDARFWQ"/>
<evidence type="ECO:0000259" key="9">
    <source>
        <dbReference type="Pfam" id="PF04083"/>
    </source>
</evidence>
<dbReference type="Gene3D" id="3.40.50.1820">
    <property type="entry name" value="alpha/beta hydrolase"/>
    <property type="match status" value="1"/>
</dbReference>
<feature type="signal peptide" evidence="8">
    <location>
        <begin position="1"/>
        <end position="21"/>
    </location>
</feature>
<gene>
    <name evidence="10" type="ORF">SELMODRAFT_152478</name>
</gene>
<evidence type="ECO:0000256" key="4">
    <source>
        <dbReference type="ARBA" id="ARBA00022963"/>
    </source>
</evidence>
<dbReference type="Pfam" id="PF04083">
    <property type="entry name" value="Abhydro_lipase"/>
    <property type="match status" value="1"/>
</dbReference>
<evidence type="ECO:0000313" key="11">
    <source>
        <dbReference type="Proteomes" id="UP000001514"/>
    </source>
</evidence>
<feature type="active site" description="Nucleophile" evidence="7">
    <location>
        <position position="162"/>
    </location>
</feature>
<dbReference type="ESTHER" id="selml-d8r6d4">
    <property type="family name" value="Acidic_Lipase"/>
</dbReference>
<keyword evidence="4" id="KW-0442">Lipid degradation</keyword>
<dbReference type="Gramene" id="EFJ20962">
    <property type="protein sequence ID" value="EFJ20962"/>
    <property type="gene ID" value="SELMODRAFT_152478"/>
</dbReference>
<name>D8S4M0_SELML</name>
<evidence type="ECO:0000256" key="6">
    <source>
        <dbReference type="ARBA" id="ARBA00023180"/>
    </source>
</evidence>
<proteinExistence type="inferred from homology"/>
<dbReference type="PANTHER" id="PTHR11005">
    <property type="entry name" value="LYSOSOMAL ACID LIPASE-RELATED"/>
    <property type="match status" value="1"/>
</dbReference>
<keyword evidence="3" id="KW-0378">Hydrolase</keyword>
<dbReference type="STRING" id="88036.D8S4M0"/>
<evidence type="ECO:0000256" key="5">
    <source>
        <dbReference type="ARBA" id="ARBA00023098"/>
    </source>
</evidence>
<feature type="active site" description="Charge relay system" evidence="7">
    <location>
        <position position="328"/>
    </location>
</feature>
<feature type="non-terminal residue" evidence="10">
    <location>
        <position position="380"/>
    </location>
</feature>
<dbReference type="HOGENOM" id="CLU_010974_1_1_1"/>
<sequence>MVSLRLAIVALVLLAAHNALGVANPRGLGVCTSFVLPEAYQCTEYIVETADGYKLALERVAKNCTTPTLGPVFLYHGIMEGGDIWVLNPPDESLAFIMADAGYDVFIGNGRASMFSSHNLFSRADTRFWDWSMDELVVHDLPALLTYVNTLTDKRIFFVGYSQGTQVAFAALSQSGNKAASLIERAAMLAPIAYLNHVRAPMIGEAARRRLDQVSLEFRVFAAGRQVLNIICRQSNLDCIDDLLTLFTGPNCCVNVSRMSYYNMYEMQSTSMRNLAHLAQLVRSGRFAKFDFQVPGNIDHYGVLIPPSYSLSTIPVSIPMLLVYGGRDELADQADVQHLIRDLHRTSVEVLFLPRYAHADFVLGINANVDVYPHVLEFFQ</sequence>
<comment type="similarity">
    <text evidence="1">Belongs to the AB hydrolase superfamily. Lipase family.</text>
</comment>
<protein>
    <recommendedName>
        <fullName evidence="9">Partial AB-hydrolase lipase domain-containing protein</fullName>
    </recommendedName>
</protein>
<dbReference type="InParanoid" id="D8S4M0"/>
<dbReference type="EMBL" id="GL377601">
    <property type="protein sequence ID" value="EFJ20962.1"/>
    <property type="molecule type" value="Genomic_DNA"/>
</dbReference>
<keyword evidence="11" id="KW-1185">Reference proteome</keyword>
<dbReference type="AlphaFoldDB" id="D8S4M0"/>